<dbReference type="NCBIfam" id="TIGR01829">
    <property type="entry name" value="AcAcCoA_reduct"/>
    <property type="match status" value="1"/>
</dbReference>
<dbReference type="RefSeq" id="WP_074267389.1">
    <property type="nucleotide sequence ID" value="NZ_FSRM01000002.1"/>
</dbReference>
<dbReference type="EMBL" id="FSRM01000002">
    <property type="protein sequence ID" value="SIO49172.1"/>
    <property type="molecule type" value="Genomic_DNA"/>
</dbReference>
<dbReference type="OrthoDB" id="9802564at2"/>
<feature type="domain" description="Ketoreductase" evidence="4">
    <location>
        <begin position="4"/>
        <end position="184"/>
    </location>
</feature>
<organism evidence="5 6">
    <name type="scientific">Paraburkholderia phenazinium</name>
    <dbReference type="NCBI Taxonomy" id="60549"/>
    <lineage>
        <taxon>Bacteria</taxon>
        <taxon>Pseudomonadati</taxon>
        <taxon>Pseudomonadota</taxon>
        <taxon>Betaproteobacteria</taxon>
        <taxon>Burkholderiales</taxon>
        <taxon>Burkholderiaceae</taxon>
        <taxon>Paraburkholderia</taxon>
    </lineage>
</organism>
<name>A0A1N6JXW0_9BURK</name>
<dbReference type="PROSITE" id="PS00061">
    <property type="entry name" value="ADH_SHORT"/>
    <property type="match status" value="1"/>
</dbReference>
<dbReference type="InterPro" id="IPR002347">
    <property type="entry name" value="SDR_fam"/>
</dbReference>
<gene>
    <name evidence="5" type="ORF">SAMN05444168_5401</name>
</gene>
<dbReference type="GO" id="GO:0032787">
    <property type="term" value="P:monocarboxylic acid metabolic process"/>
    <property type="evidence" value="ECO:0007669"/>
    <property type="project" value="UniProtKB-ARBA"/>
</dbReference>
<dbReference type="SUPFAM" id="SSF51735">
    <property type="entry name" value="NAD(P)-binding Rossmann-fold domains"/>
    <property type="match status" value="1"/>
</dbReference>
<dbReference type="NCBIfam" id="NF009464">
    <property type="entry name" value="PRK12824.1"/>
    <property type="match status" value="1"/>
</dbReference>
<keyword evidence="2" id="KW-0560">Oxidoreductase</keyword>
<dbReference type="GO" id="GO:0005737">
    <property type="term" value="C:cytoplasm"/>
    <property type="evidence" value="ECO:0007669"/>
    <property type="project" value="InterPro"/>
</dbReference>
<dbReference type="InterPro" id="IPR036291">
    <property type="entry name" value="NAD(P)-bd_dom_sf"/>
</dbReference>
<evidence type="ECO:0000313" key="5">
    <source>
        <dbReference type="EMBL" id="SIO49172.1"/>
    </source>
</evidence>
<evidence type="ECO:0000256" key="2">
    <source>
        <dbReference type="ARBA" id="ARBA00023002"/>
    </source>
</evidence>
<sequence>MTSQIALVTGGMGGIGEAIAVKLHDAGYTTVVTYSPANTGAQAWLARMEAAGRRFPAYEVDVADYDACQRGAQKLQAEVGNVDVLVNNAGITRDASFKKLDKVNWDAVLRTNLDSLFNMTKPVCDGMVERGWGRIVNISSIIGSKGGFGQTNYAAAKAGMHGFTKSLALEVAKKGVTVNTVSPGFIATRMVMAVPQEVLDTRIIPQIPVGRLGQPEEVAALVLYLCSREAAFVTGANIAINGGQHLQ</sequence>
<evidence type="ECO:0000313" key="6">
    <source>
        <dbReference type="Proteomes" id="UP000184693"/>
    </source>
</evidence>
<protein>
    <submittedName>
        <fullName evidence="5">3-oxoacyl-[acyl-carrier-protein] reductase</fullName>
    </submittedName>
</protein>
<dbReference type="GO" id="GO:0042619">
    <property type="term" value="P:poly-hydroxybutyrate biosynthetic process"/>
    <property type="evidence" value="ECO:0007669"/>
    <property type="project" value="InterPro"/>
</dbReference>
<dbReference type="Pfam" id="PF00106">
    <property type="entry name" value="adh_short"/>
    <property type="match status" value="1"/>
</dbReference>
<dbReference type="PANTHER" id="PTHR42879:SF2">
    <property type="entry name" value="3-OXOACYL-[ACYL-CARRIER-PROTEIN] REDUCTASE FABG"/>
    <property type="match status" value="1"/>
</dbReference>
<dbReference type="AlphaFoldDB" id="A0A1N6JXW0"/>
<dbReference type="PRINTS" id="PR00081">
    <property type="entry name" value="GDHRDH"/>
</dbReference>
<evidence type="ECO:0000256" key="1">
    <source>
        <dbReference type="ARBA" id="ARBA00006484"/>
    </source>
</evidence>
<dbReference type="PRINTS" id="PR00080">
    <property type="entry name" value="SDRFAMILY"/>
</dbReference>
<evidence type="ECO:0000259" key="4">
    <source>
        <dbReference type="SMART" id="SM00822"/>
    </source>
</evidence>
<dbReference type="NCBIfam" id="NF009466">
    <property type="entry name" value="PRK12826.1-2"/>
    <property type="match status" value="1"/>
</dbReference>
<dbReference type="GO" id="GO:0018454">
    <property type="term" value="F:acetoacetyl-CoA reductase activity"/>
    <property type="evidence" value="ECO:0007669"/>
    <property type="project" value="InterPro"/>
</dbReference>
<evidence type="ECO:0000256" key="3">
    <source>
        <dbReference type="RuleBase" id="RU000363"/>
    </source>
</evidence>
<comment type="similarity">
    <text evidence="1 3">Belongs to the short-chain dehydrogenases/reductases (SDR) family.</text>
</comment>
<dbReference type="InterPro" id="IPR011283">
    <property type="entry name" value="Acetoacetyl-CoA_reductase"/>
</dbReference>
<dbReference type="SMART" id="SM00822">
    <property type="entry name" value="PKS_KR"/>
    <property type="match status" value="1"/>
</dbReference>
<dbReference type="InterPro" id="IPR050259">
    <property type="entry name" value="SDR"/>
</dbReference>
<dbReference type="Proteomes" id="UP000184693">
    <property type="component" value="Unassembled WGS sequence"/>
</dbReference>
<proteinExistence type="inferred from homology"/>
<reference evidence="5 6" key="1">
    <citation type="submission" date="2016-11" db="EMBL/GenBank/DDBJ databases">
        <authorList>
            <person name="Jaros S."/>
            <person name="Januszkiewicz K."/>
            <person name="Wedrychowicz H."/>
        </authorList>
    </citation>
    <scope>NUCLEOTIDE SEQUENCE [LARGE SCALE GENOMIC DNA]</scope>
    <source>
        <strain evidence="5 6">GAS86</strain>
    </source>
</reference>
<dbReference type="Gene3D" id="3.40.50.720">
    <property type="entry name" value="NAD(P)-binding Rossmann-like Domain"/>
    <property type="match status" value="1"/>
</dbReference>
<dbReference type="InterPro" id="IPR020904">
    <property type="entry name" value="Sc_DH/Rdtase_CS"/>
</dbReference>
<accession>A0A1N6JXW0</accession>
<dbReference type="CDD" id="cd05333">
    <property type="entry name" value="BKR_SDR_c"/>
    <property type="match status" value="1"/>
</dbReference>
<dbReference type="PANTHER" id="PTHR42879">
    <property type="entry name" value="3-OXOACYL-(ACYL-CARRIER-PROTEIN) REDUCTASE"/>
    <property type="match status" value="1"/>
</dbReference>
<dbReference type="InterPro" id="IPR057326">
    <property type="entry name" value="KR_dom"/>
</dbReference>
<dbReference type="FunFam" id="3.40.50.720:FF:000173">
    <property type="entry name" value="3-oxoacyl-[acyl-carrier protein] reductase"/>
    <property type="match status" value="1"/>
</dbReference>